<evidence type="ECO:0000256" key="10">
    <source>
        <dbReference type="ARBA" id="ARBA00030458"/>
    </source>
</evidence>
<dbReference type="InParanoid" id="A0A0D2VM34"/>
<evidence type="ECO:0000256" key="6">
    <source>
        <dbReference type="ARBA" id="ARBA00022989"/>
    </source>
</evidence>
<evidence type="ECO:0000256" key="2">
    <source>
        <dbReference type="ARBA" id="ARBA00004496"/>
    </source>
</evidence>
<organism evidence="12 13">
    <name type="scientific">Capsaspora owczarzaki (strain ATCC 30864)</name>
    <dbReference type="NCBI Taxonomy" id="595528"/>
    <lineage>
        <taxon>Eukaryota</taxon>
        <taxon>Filasterea</taxon>
        <taxon>Capsaspora</taxon>
    </lineage>
</organism>
<keyword evidence="6 11" id="KW-1133">Transmembrane helix</keyword>
<keyword evidence="9" id="KW-0539">Nucleus</keyword>
<gene>
    <name evidence="12" type="ORF">CAOG_008594</name>
</gene>
<feature type="transmembrane region" description="Helical" evidence="11">
    <location>
        <begin position="110"/>
        <end position="126"/>
    </location>
</feature>
<feature type="transmembrane region" description="Helical" evidence="11">
    <location>
        <begin position="29"/>
        <end position="48"/>
    </location>
</feature>
<feature type="non-terminal residue" evidence="12">
    <location>
        <position position="258"/>
    </location>
</feature>
<keyword evidence="8 11" id="KW-0472">Membrane</keyword>
<proteinExistence type="inferred from homology"/>
<accession>A0A0D2VM34</accession>
<dbReference type="PANTHER" id="PTHR20996">
    <property type="entry name" value="NUCLEAR ENVELOPE PHOSPHATASE-REGULATORY SUBUNIT 1"/>
    <property type="match status" value="1"/>
</dbReference>
<evidence type="ECO:0000256" key="1">
    <source>
        <dbReference type="ARBA" id="ARBA00004232"/>
    </source>
</evidence>
<dbReference type="RefSeq" id="XP_011270194.1">
    <property type="nucleotide sequence ID" value="XM_011271892.1"/>
</dbReference>
<evidence type="ECO:0000313" key="13">
    <source>
        <dbReference type="Proteomes" id="UP000008743"/>
    </source>
</evidence>
<evidence type="ECO:0000256" key="8">
    <source>
        <dbReference type="ARBA" id="ARBA00023136"/>
    </source>
</evidence>
<evidence type="ECO:0000256" key="9">
    <source>
        <dbReference type="ARBA" id="ARBA00023242"/>
    </source>
</evidence>
<dbReference type="GO" id="GO:0019888">
    <property type="term" value="F:protein phosphatase regulator activity"/>
    <property type="evidence" value="ECO:0007669"/>
    <property type="project" value="InterPro"/>
</dbReference>
<dbReference type="AlphaFoldDB" id="A0A0D2VM34"/>
<dbReference type="Proteomes" id="UP000008743">
    <property type="component" value="Unassembled WGS sequence"/>
</dbReference>
<keyword evidence="13" id="KW-1185">Reference proteome</keyword>
<reference evidence="13" key="1">
    <citation type="submission" date="2011-02" db="EMBL/GenBank/DDBJ databases">
        <title>The Genome Sequence of Capsaspora owczarzaki ATCC 30864.</title>
        <authorList>
            <person name="Russ C."/>
            <person name="Cuomo C."/>
            <person name="Burger G."/>
            <person name="Gray M.W."/>
            <person name="Holland P.W.H."/>
            <person name="King N."/>
            <person name="Lang F.B.F."/>
            <person name="Roger A.J."/>
            <person name="Ruiz-Trillo I."/>
            <person name="Young S.K."/>
            <person name="Zeng Q."/>
            <person name="Gargeya S."/>
            <person name="Alvarado L."/>
            <person name="Berlin A."/>
            <person name="Chapman S.B."/>
            <person name="Chen Z."/>
            <person name="Freedman E."/>
            <person name="Gellesch M."/>
            <person name="Goldberg J."/>
            <person name="Griggs A."/>
            <person name="Gujja S."/>
            <person name="Heilman E."/>
            <person name="Heiman D."/>
            <person name="Howarth C."/>
            <person name="Mehta T."/>
            <person name="Neiman D."/>
            <person name="Pearson M."/>
            <person name="Roberts A."/>
            <person name="Saif S."/>
            <person name="Shea T."/>
            <person name="Shenoy N."/>
            <person name="Sisk P."/>
            <person name="Stolte C."/>
            <person name="Sykes S."/>
            <person name="White J."/>
            <person name="Yandava C."/>
            <person name="Haas B."/>
            <person name="Nusbaum C."/>
            <person name="Birren B."/>
        </authorList>
    </citation>
    <scope>NUCLEOTIDE SEQUENCE</scope>
    <source>
        <strain evidence="13">ATCC 30864</strain>
    </source>
</reference>
<sequence>MLQGKEDFVAFERSLVQQVDALRRVRQRYMALLGVLLLWHLFNVYRWWTAVVPAANDDPSRPPASSAQTDDAATAGLHGALDEAARLQLISTDEPNQHYFSNFLFGEPNLLFSWISLIVFFLTGSYQNKINAPHILITRVKRALRTFDLTCDSNGKLILPNRFRSKGRNASHNSYRTVVGTPSSAFSSSSHMNVAGTSDNLPASLVSTSEPTQVAAALRTQLAHGNAIDDSFFKPPAPVTTTVLPPDAVLRSTRASQQ</sequence>
<comment type="subcellular location">
    <subcellularLocation>
        <location evidence="2">Cytoplasm</location>
    </subcellularLocation>
    <subcellularLocation>
        <location evidence="1">Nucleus membrane</location>
        <topology evidence="1">Multi-pass membrane protein</topology>
    </subcellularLocation>
</comment>
<keyword evidence="5 11" id="KW-0812">Transmembrane</keyword>
<protein>
    <recommendedName>
        <fullName evidence="10">Transmembrane protein 188</fullName>
    </recommendedName>
</protein>
<dbReference type="EMBL" id="KE346362">
    <property type="protein sequence ID" value="KJE91172.1"/>
    <property type="molecule type" value="Genomic_DNA"/>
</dbReference>
<dbReference type="InterPro" id="IPR019168">
    <property type="entry name" value="NEP1-R1"/>
</dbReference>
<evidence type="ECO:0000256" key="7">
    <source>
        <dbReference type="ARBA" id="ARBA00023098"/>
    </source>
</evidence>
<dbReference type="PANTHER" id="PTHR20996:SF1">
    <property type="entry name" value="NUCLEAR ENVELOPE PHOSPHATASE-REGULATORY SUBUNIT 1"/>
    <property type="match status" value="1"/>
</dbReference>
<evidence type="ECO:0000256" key="11">
    <source>
        <dbReference type="SAM" id="Phobius"/>
    </source>
</evidence>
<comment type="similarity">
    <text evidence="3">Belongs to the CNEP1R1 family.</text>
</comment>
<dbReference type="Pfam" id="PF09771">
    <property type="entry name" value="Tmemb_18A"/>
    <property type="match status" value="1"/>
</dbReference>
<name>A0A0D2VM34_CAPO3</name>
<evidence type="ECO:0000256" key="4">
    <source>
        <dbReference type="ARBA" id="ARBA00022490"/>
    </source>
</evidence>
<dbReference type="GO" id="GO:0006629">
    <property type="term" value="P:lipid metabolic process"/>
    <property type="evidence" value="ECO:0007669"/>
    <property type="project" value="UniProtKB-KW"/>
</dbReference>
<evidence type="ECO:0000256" key="3">
    <source>
        <dbReference type="ARBA" id="ARBA00010998"/>
    </source>
</evidence>
<dbReference type="GO" id="GO:0071595">
    <property type="term" value="C:Nem1-Spo7 phosphatase complex"/>
    <property type="evidence" value="ECO:0007669"/>
    <property type="project" value="InterPro"/>
</dbReference>
<keyword evidence="4" id="KW-0963">Cytoplasm</keyword>
<dbReference type="PhylomeDB" id="A0A0D2VM34"/>
<dbReference type="GO" id="GO:0031965">
    <property type="term" value="C:nuclear membrane"/>
    <property type="evidence" value="ECO:0007669"/>
    <property type="project" value="UniProtKB-SubCell"/>
</dbReference>
<evidence type="ECO:0000256" key="5">
    <source>
        <dbReference type="ARBA" id="ARBA00022692"/>
    </source>
</evidence>
<keyword evidence="7" id="KW-0443">Lipid metabolism</keyword>
<evidence type="ECO:0000313" key="12">
    <source>
        <dbReference type="EMBL" id="KJE91172.1"/>
    </source>
</evidence>
<dbReference type="GO" id="GO:0005737">
    <property type="term" value="C:cytoplasm"/>
    <property type="evidence" value="ECO:0007669"/>
    <property type="project" value="UniProtKB-SubCell"/>
</dbReference>